<comment type="function">
    <text evidence="18">Catalyzes the epimerization of the S- and R-forms of NAD(P)HX, a damaged form of NAD(P)H that is a result of enzymatic or heat-dependent hydration. This is a prerequisite for the S-specific NAD(P)H-hydrate dehydratase to allow the repair of both epimers of NAD(P)HX.</text>
</comment>
<comment type="similarity">
    <text evidence="18">Belongs to the NnrE/AIBP family.</text>
</comment>
<evidence type="ECO:0000256" key="6">
    <source>
        <dbReference type="ARBA" id="ARBA00022741"/>
    </source>
</evidence>
<dbReference type="GO" id="GO:0005524">
    <property type="term" value="F:ATP binding"/>
    <property type="evidence" value="ECO:0007669"/>
    <property type="project" value="UniProtKB-UniRule"/>
</dbReference>
<keyword evidence="10 17" id="KW-0520">NAD</keyword>
<comment type="catalytic activity">
    <reaction evidence="2 18 19">
        <text>(6R)-NADPHX = (6S)-NADPHX</text>
        <dbReference type="Rhea" id="RHEA:32227"/>
        <dbReference type="ChEBI" id="CHEBI:64076"/>
        <dbReference type="ChEBI" id="CHEBI:64077"/>
        <dbReference type="EC" id="5.1.99.6"/>
    </reaction>
</comment>
<evidence type="ECO:0000256" key="10">
    <source>
        <dbReference type="ARBA" id="ARBA00023027"/>
    </source>
</evidence>
<evidence type="ECO:0000256" key="19">
    <source>
        <dbReference type="PIRNR" id="PIRNR017184"/>
    </source>
</evidence>
<comment type="catalytic activity">
    <reaction evidence="1 18 19">
        <text>(6R)-NADHX = (6S)-NADHX</text>
        <dbReference type="Rhea" id="RHEA:32215"/>
        <dbReference type="ChEBI" id="CHEBI:64074"/>
        <dbReference type="ChEBI" id="CHEBI:64075"/>
        <dbReference type="EC" id="5.1.99.6"/>
    </reaction>
</comment>
<keyword evidence="5 18" id="KW-0479">Metal-binding</keyword>
<dbReference type="PROSITE" id="PS51385">
    <property type="entry name" value="YJEF_N"/>
    <property type="match status" value="1"/>
</dbReference>
<evidence type="ECO:0000256" key="15">
    <source>
        <dbReference type="ARBA" id="ARBA00048238"/>
    </source>
</evidence>
<dbReference type="GO" id="GO:0046496">
    <property type="term" value="P:nicotinamide nucleotide metabolic process"/>
    <property type="evidence" value="ECO:0007669"/>
    <property type="project" value="UniProtKB-UniRule"/>
</dbReference>
<dbReference type="Gene3D" id="3.40.1190.20">
    <property type="match status" value="1"/>
</dbReference>
<keyword evidence="11 18" id="KW-0413">Isomerase</keyword>
<evidence type="ECO:0000256" key="18">
    <source>
        <dbReference type="HAMAP-Rule" id="MF_01966"/>
    </source>
</evidence>
<dbReference type="PANTHER" id="PTHR12592">
    <property type="entry name" value="ATP-DEPENDENT (S)-NAD(P)H-HYDRATE DEHYDRATASE FAMILY MEMBER"/>
    <property type="match status" value="1"/>
</dbReference>
<comment type="similarity">
    <text evidence="4 19">In the C-terminal section; belongs to the NnrD/CARKD family.</text>
</comment>
<feature type="binding site" evidence="18">
    <location>
        <position position="185"/>
    </location>
    <ligand>
        <name>(6S)-NADPHX</name>
        <dbReference type="ChEBI" id="CHEBI:64076"/>
    </ligand>
</feature>
<feature type="binding site" evidence="18">
    <location>
        <position position="103"/>
    </location>
    <ligand>
        <name>K(+)</name>
        <dbReference type="ChEBI" id="CHEBI:29103"/>
    </ligand>
</feature>
<evidence type="ECO:0000256" key="3">
    <source>
        <dbReference type="ARBA" id="ARBA00006001"/>
    </source>
</evidence>
<keyword evidence="7 17" id="KW-0067">ATP-binding</keyword>
<comment type="catalytic activity">
    <reaction evidence="16 17 19">
        <text>(6S)-NADPHX + ADP = AMP + phosphate + NADPH + H(+)</text>
        <dbReference type="Rhea" id="RHEA:32235"/>
        <dbReference type="ChEBI" id="CHEBI:15378"/>
        <dbReference type="ChEBI" id="CHEBI:43474"/>
        <dbReference type="ChEBI" id="CHEBI:57783"/>
        <dbReference type="ChEBI" id="CHEBI:64076"/>
        <dbReference type="ChEBI" id="CHEBI:456215"/>
        <dbReference type="ChEBI" id="CHEBI:456216"/>
        <dbReference type="EC" id="4.2.1.136"/>
    </reaction>
</comment>
<comment type="subunit">
    <text evidence="17">Homotetramer.</text>
</comment>
<dbReference type="AlphaFoldDB" id="A0A1H2E505"/>
<keyword evidence="8 17" id="KW-0521">NADP</keyword>
<comment type="catalytic activity">
    <reaction evidence="15 17 19">
        <text>(6S)-NADHX + ADP = AMP + phosphate + NADH + H(+)</text>
        <dbReference type="Rhea" id="RHEA:32223"/>
        <dbReference type="ChEBI" id="CHEBI:15378"/>
        <dbReference type="ChEBI" id="CHEBI:43474"/>
        <dbReference type="ChEBI" id="CHEBI:57945"/>
        <dbReference type="ChEBI" id="CHEBI:64074"/>
        <dbReference type="ChEBI" id="CHEBI:456215"/>
        <dbReference type="ChEBI" id="CHEBI:456216"/>
        <dbReference type="EC" id="4.2.1.136"/>
    </reaction>
</comment>
<comment type="similarity">
    <text evidence="17">Belongs to the NnrD/CARKD family.</text>
</comment>
<keyword evidence="23" id="KW-1185">Reference proteome</keyword>
<dbReference type="PROSITE" id="PS51383">
    <property type="entry name" value="YJEF_C_3"/>
    <property type="match status" value="1"/>
</dbReference>
<feature type="binding site" evidence="18">
    <location>
        <begin position="102"/>
        <end position="106"/>
    </location>
    <ligand>
        <name>(6S)-NADPHX</name>
        <dbReference type="ChEBI" id="CHEBI:64076"/>
    </ligand>
</feature>
<dbReference type="NCBIfam" id="TIGR00196">
    <property type="entry name" value="yjeF_cterm"/>
    <property type="match status" value="1"/>
</dbReference>
<feature type="binding site" evidence="17">
    <location>
        <position position="481"/>
    </location>
    <ligand>
        <name>(6S)-NADPHX</name>
        <dbReference type="ChEBI" id="CHEBI:64076"/>
    </ligand>
</feature>
<dbReference type="EC" id="4.2.1.136" evidence="19"/>
<evidence type="ECO:0000313" key="22">
    <source>
        <dbReference type="EMBL" id="SDT90105.1"/>
    </source>
</evidence>
<evidence type="ECO:0000256" key="14">
    <source>
        <dbReference type="ARBA" id="ARBA00025153"/>
    </source>
</evidence>
<keyword evidence="9 18" id="KW-0630">Potassium</keyword>
<dbReference type="InterPro" id="IPR029056">
    <property type="entry name" value="Ribokinase-like"/>
</dbReference>
<dbReference type="InterPro" id="IPR036652">
    <property type="entry name" value="YjeF_N_dom_sf"/>
</dbReference>
<dbReference type="GO" id="GO:0110051">
    <property type="term" value="P:metabolite repair"/>
    <property type="evidence" value="ECO:0007669"/>
    <property type="project" value="TreeGrafter"/>
</dbReference>
<gene>
    <name evidence="18" type="primary">nnrE</name>
    <name evidence="17" type="synonym">nnrD</name>
    <name evidence="22" type="ORF">SAMN05216406_10918</name>
</gene>
<feature type="binding site" evidence="17">
    <location>
        <position position="304"/>
    </location>
    <ligand>
        <name>(6S)-NADPHX</name>
        <dbReference type="ChEBI" id="CHEBI:64076"/>
    </ligand>
</feature>
<evidence type="ECO:0000256" key="7">
    <source>
        <dbReference type="ARBA" id="ARBA00022840"/>
    </source>
</evidence>
<evidence type="ECO:0000259" key="20">
    <source>
        <dbReference type="PROSITE" id="PS51383"/>
    </source>
</evidence>
<evidence type="ECO:0000256" key="17">
    <source>
        <dbReference type="HAMAP-Rule" id="MF_01965"/>
    </source>
</evidence>
<keyword evidence="22" id="KW-0418">Kinase</keyword>
<feature type="binding site" evidence="17">
    <location>
        <begin position="451"/>
        <end position="455"/>
    </location>
    <ligand>
        <name>AMP</name>
        <dbReference type="ChEBI" id="CHEBI:456215"/>
    </ligand>
</feature>
<evidence type="ECO:0000256" key="11">
    <source>
        <dbReference type="ARBA" id="ARBA00023235"/>
    </source>
</evidence>
<keyword evidence="13" id="KW-0511">Multifunctional enzyme</keyword>
<feature type="domain" description="YjeF N-terminal" evidence="21">
    <location>
        <begin position="49"/>
        <end position="260"/>
    </location>
</feature>
<evidence type="ECO:0000256" key="2">
    <source>
        <dbReference type="ARBA" id="ARBA00000909"/>
    </source>
</evidence>
<feature type="domain" description="YjeF C-terminal" evidence="20">
    <location>
        <begin position="269"/>
        <end position="541"/>
    </location>
</feature>
<dbReference type="GO" id="GO:0046872">
    <property type="term" value="F:metal ion binding"/>
    <property type="evidence" value="ECO:0007669"/>
    <property type="project" value="UniProtKB-UniRule"/>
</dbReference>
<evidence type="ECO:0000259" key="21">
    <source>
        <dbReference type="PROSITE" id="PS51385"/>
    </source>
</evidence>
<comment type="similarity">
    <text evidence="3 19">In the N-terminal section; belongs to the NnrE/AIBP family.</text>
</comment>
<accession>A0A1H2E505</accession>
<dbReference type="Pfam" id="PF01256">
    <property type="entry name" value="Carb_kinase"/>
    <property type="match status" value="1"/>
</dbReference>
<keyword evidence="6 17" id="KW-0547">Nucleotide-binding</keyword>
<feature type="binding site" evidence="18">
    <location>
        <position position="166"/>
    </location>
    <ligand>
        <name>K(+)</name>
        <dbReference type="ChEBI" id="CHEBI:29103"/>
    </ligand>
</feature>
<dbReference type="InterPro" id="IPR004443">
    <property type="entry name" value="YjeF_N_dom"/>
</dbReference>
<keyword evidence="12 17" id="KW-0456">Lyase</keyword>
<dbReference type="SUPFAM" id="SSF53613">
    <property type="entry name" value="Ribokinase-like"/>
    <property type="match status" value="1"/>
</dbReference>
<evidence type="ECO:0000256" key="13">
    <source>
        <dbReference type="ARBA" id="ARBA00023268"/>
    </source>
</evidence>
<dbReference type="EMBL" id="FNLN01000009">
    <property type="protein sequence ID" value="SDT90105.1"/>
    <property type="molecule type" value="Genomic_DNA"/>
</dbReference>
<evidence type="ECO:0000256" key="12">
    <source>
        <dbReference type="ARBA" id="ARBA00023239"/>
    </source>
</evidence>
<dbReference type="HAMAP" id="MF_01966">
    <property type="entry name" value="NADHX_epimerase"/>
    <property type="match status" value="1"/>
</dbReference>
<comment type="function">
    <text evidence="14 19">Bifunctional enzyme that catalyzes the epimerization of the S- and R-forms of NAD(P)HX and the dehydration of the S-form of NAD(P)HX at the expense of ADP, which is converted to AMP. This allows the repair of both epimers of NAD(P)HX, a damaged form of NAD(P)H that is a result of enzymatic or heat-dependent hydration.</text>
</comment>
<feature type="binding site" evidence="18">
    <location>
        <position position="206"/>
    </location>
    <ligand>
        <name>K(+)</name>
        <dbReference type="ChEBI" id="CHEBI:29103"/>
    </ligand>
</feature>
<proteinExistence type="inferred from homology"/>
<dbReference type="Proteomes" id="UP000182882">
    <property type="component" value="Unassembled WGS sequence"/>
</dbReference>
<evidence type="ECO:0000313" key="23">
    <source>
        <dbReference type="Proteomes" id="UP000182882"/>
    </source>
</evidence>
<dbReference type="PIRSF" id="PIRSF017184">
    <property type="entry name" value="Nnr"/>
    <property type="match status" value="1"/>
</dbReference>
<comment type="cofactor">
    <cofactor evidence="18 19">
        <name>K(+)</name>
        <dbReference type="ChEBI" id="CHEBI:29103"/>
    </cofactor>
    <text evidence="18 19">Binds 1 potassium ion per subunit.</text>
</comment>
<comment type="function">
    <text evidence="17">Catalyzes the dehydration of the S-form of NAD(P)HX at the expense of ADP, which is converted to AMP. Together with NAD(P)HX epimerase, which catalyzes the epimerization of the S- and R-forms, the enzyme allows the repair of both epimers of NAD(P)HX, a damaged form of NAD(P)H that is a result of enzymatic or heat-dependent hydration.</text>
</comment>
<keyword evidence="22" id="KW-0808">Transferase</keyword>
<feature type="binding site" evidence="17">
    <location>
        <position position="361"/>
    </location>
    <ligand>
        <name>(6S)-NADPHX</name>
        <dbReference type="ChEBI" id="CHEBI:64076"/>
    </ligand>
</feature>
<dbReference type="GO" id="GO:0016301">
    <property type="term" value="F:kinase activity"/>
    <property type="evidence" value="ECO:0007669"/>
    <property type="project" value="UniProtKB-KW"/>
</dbReference>
<evidence type="ECO:0000256" key="4">
    <source>
        <dbReference type="ARBA" id="ARBA00009524"/>
    </source>
</evidence>
<dbReference type="HAMAP" id="MF_01965">
    <property type="entry name" value="NADHX_dehydratase"/>
    <property type="match status" value="1"/>
</dbReference>
<dbReference type="GO" id="GO:0052856">
    <property type="term" value="F:NAD(P)HX epimerase activity"/>
    <property type="evidence" value="ECO:0007669"/>
    <property type="project" value="UniProtKB-UniRule"/>
</dbReference>
<dbReference type="InterPro" id="IPR000631">
    <property type="entry name" value="CARKD"/>
</dbReference>
<organism evidence="22 23">
    <name type="scientific">Nitrosomonas ureae</name>
    <dbReference type="NCBI Taxonomy" id="44577"/>
    <lineage>
        <taxon>Bacteria</taxon>
        <taxon>Pseudomonadati</taxon>
        <taxon>Pseudomonadota</taxon>
        <taxon>Betaproteobacteria</taxon>
        <taxon>Nitrosomonadales</taxon>
        <taxon>Nitrosomonadaceae</taxon>
        <taxon>Nitrosomonas</taxon>
    </lineage>
</organism>
<sequence length="556" mass="59616">MEKAHDHHKIEASEEIKLLFKDCNFTREDVLIADHPMSVKNMMTADPVLLTAEIRAIEHLTTQLPEPPRLMEKAGLAAAQIIRDQLHKKANPHILVLAGPGNNGGDAFVVARYLKEWENTVTVVFHGDHNRVPPDAKQAMQAWLEIDGEILTDIPDGKQDWDAVIDGIFGIGLNLSQSRPIDGKYREWVDTVNQMNILIVALDIPSGLGSDDGCIYGAAIRATLTVTFIGFKPGLFTNFGPECCGMIVLCDLNILLSSPPKPHIWLLNQKLANSLLPPPRPINSHKGSFGNVAILGGSSGMIGAALMAGRSALHLGAGRVYLGLLAENAPPVDFSQPELMLRTPSELFSLSSLSCLVVGPGLGQSAQALLLLETALHSEFTLVLDADALNLIASHPDLARNLSQRNVPAILTPHPAEAARLLHIDTATVQNDRMHTVHQISHSFNCYVVLKGAGSICCFPDGKRYLNTSGNPGLSTAGTGDVLAGIIGALIAQGLKPGQALLLAVYLHGAAADHLLQKNHGSLGMVASEVIGVARLLLNQWICQNEDSSNSLHDTV</sequence>
<dbReference type="InterPro" id="IPR030677">
    <property type="entry name" value="Nnr"/>
</dbReference>
<comment type="cofactor">
    <cofactor evidence="17">
        <name>Mg(2+)</name>
        <dbReference type="ChEBI" id="CHEBI:18420"/>
    </cofactor>
</comment>
<dbReference type="NCBIfam" id="TIGR00197">
    <property type="entry name" value="yjeF_nterm"/>
    <property type="match status" value="1"/>
</dbReference>
<dbReference type="EC" id="5.1.99.6" evidence="19"/>
<dbReference type="Pfam" id="PF03853">
    <property type="entry name" value="YjeF_N"/>
    <property type="match status" value="1"/>
</dbReference>
<reference evidence="23" key="1">
    <citation type="submission" date="2016-10" db="EMBL/GenBank/DDBJ databases">
        <authorList>
            <person name="Varghese N."/>
            <person name="Submissions S."/>
        </authorList>
    </citation>
    <scope>NUCLEOTIDE SEQUENCE [LARGE SCALE GENOMIC DNA]</scope>
    <source>
        <strain evidence="23">Nm10</strain>
    </source>
</reference>
<evidence type="ECO:0000256" key="5">
    <source>
        <dbReference type="ARBA" id="ARBA00022723"/>
    </source>
</evidence>
<dbReference type="Gene3D" id="3.40.50.10260">
    <property type="entry name" value="YjeF N-terminal domain"/>
    <property type="match status" value="1"/>
</dbReference>
<evidence type="ECO:0000256" key="16">
    <source>
        <dbReference type="ARBA" id="ARBA00049209"/>
    </source>
</evidence>
<dbReference type="PANTHER" id="PTHR12592:SF0">
    <property type="entry name" value="ATP-DEPENDENT (S)-NAD(P)H-HYDRATE DEHYDRATASE"/>
    <property type="match status" value="1"/>
</dbReference>
<comment type="caution">
    <text evidence="18">Lacks conserved residue(s) required for the propagation of feature annotation.</text>
</comment>
<name>A0A1H2E505_9PROT</name>
<feature type="binding site" evidence="17">
    <location>
        <position position="480"/>
    </location>
    <ligand>
        <name>AMP</name>
        <dbReference type="ChEBI" id="CHEBI:456215"/>
    </ligand>
</feature>
<dbReference type="GO" id="GO:0052855">
    <property type="term" value="F:ADP-dependent NAD(P)H-hydrate dehydratase activity"/>
    <property type="evidence" value="ECO:0007669"/>
    <property type="project" value="UniProtKB-UniRule"/>
</dbReference>
<dbReference type="PROSITE" id="PS01050">
    <property type="entry name" value="YJEF_C_2"/>
    <property type="match status" value="1"/>
</dbReference>
<dbReference type="InterPro" id="IPR017953">
    <property type="entry name" value="Carbohydrate_kinase_pred_CS"/>
</dbReference>
<feature type="binding site" evidence="18">
    <location>
        <position position="203"/>
    </location>
    <ligand>
        <name>(6S)-NADPHX</name>
        <dbReference type="ChEBI" id="CHEBI:64076"/>
    </ligand>
</feature>
<evidence type="ECO:0000256" key="9">
    <source>
        <dbReference type="ARBA" id="ARBA00022958"/>
    </source>
</evidence>
<evidence type="ECO:0000256" key="8">
    <source>
        <dbReference type="ARBA" id="ARBA00022857"/>
    </source>
</evidence>
<feature type="binding site" evidence="17">
    <location>
        <position position="414"/>
    </location>
    <ligand>
        <name>(6S)-NADPHX</name>
        <dbReference type="ChEBI" id="CHEBI:64076"/>
    </ligand>
</feature>
<dbReference type="SUPFAM" id="SSF64153">
    <property type="entry name" value="YjeF N-terminal domain-like"/>
    <property type="match status" value="1"/>
</dbReference>
<evidence type="ECO:0000256" key="1">
    <source>
        <dbReference type="ARBA" id="ARBA00000013"/>
    </source>
</evidence>
<protein>
    <recommendedName>
        <fullName evidence="19">Bifunctional NAD(P)H-hydrate repair enzyme</fullName>
    </recommendedName>
    <alternativeName>
        <fullName evidence="19">Nicotinamide nucleotide repair protein</fullName>
    </alternativeName>
    <domain>
        <recommendedName>
            <fullName evidence="19">ADP-dependent (S)-NAD(P)H-hydrate dehydratase</fullName>
            <ecNumber evidence="19">4.2.1.136</ecNumber>
        </recommendedName>
        <alternativeName>
            <fullName evidence="19">ADP-dependent NAD(P)HX dehydratase</fullName>
        </alternativeName>
    </domain>
    <domain>
        <recommendedName>
            <fullName evidence="19">NAD(P)H-hydrate epimerase</fullName>
            <ecNumber evidence="19">5.1.99.6</ecNumber>
        </recommendedName>
    </domain>
</protein>
<dbReference type="CDD" id="cd01171">
    <property type="entry name" value="YXKO-related"/>
    <property type="match status" value="1"/>
</dbReference>